<keyword evidence="2" id="KW-1185">Reference proteome</keyword>
<protein>
    <submittedName>
        <fullName evidence="1">GNAT family N-acetyltransferase</fullName>
        <ecNumber evidence="1">2.3.-.-</ecNumber>
    </submittedName>
</protein>
<evidence type="ECO:0000313" key="2">
    <source>
        <dbReference type="Proteomes" id="UP001631969"/>
    </source>
</evidence>
<comment type="caution">
    <text evidence="1">The sequence shown here is derived from an EMBL/GenBank/DDBJ whole genome shotgun (WGS) entry which is preliminary data.</text>
</comment>
<accession>A0ACC7P452</accession>
<dbReference type="EC" id="2.3.-.-" evidence="1"/>
<evidence type="ECO:0000313" key="1">
    <source>
        <dbReference type="EMBL" id="MFM9331091.1"/>
    </source>
</evidence>
<sequence length="180" mass="20465">MITHKGTQEIRTERLLLRKIQPEDAGMVFQWMSDPEVCKYERWSPHPSAGFSKSYIKEVFGGYQSELTYQWGIQLGDELIGSVSIVNVNDYDQKAVLGYCLARKYWSNGYTTEAVRAVVRYMLSEIGLNRIEASHSVNNMASGRVLEKSGFVLEGHAKDYYCCSLGLQDSNLYGITRNQL</sequence>
<keyword evidence="1" id="KW-0012">Acyltransferase</keyword>
<dbReference type="Proteomes" id="UP001631969">
    <property type="component" value="Unassembled WGS sequence"/>
</dbReference>
<gene>
    <name evidence="1" type="ORF">ACI1P1_22615</name>
</gene>
<name>A0ACC7P452_9BACL</name>
<dbReference type="EMBL" id="JBJURJ010000016">
    <property type="protein sequence ID" value="MFM9331091.1"/>
    <property type="molecule type" value="Genomic_DNA"/>
</dbReference>
<keyword evidence="1" id="KW-0808">Transferase</keyword>
<reference evidence="1" key="1">
    <citation type="submission" date="2024-12" db="EMBL/GenBank/DDBJ databases">
        <authorList>
            <person name="Wu N."/>
        </authorList>
    </citation>
    <scope>NUCLEOTIDE SEQUENCE</scope>
    <source>
        <strain evidence="1">P15</strain>
    </source>
</reference>
<proteinExistence type="predicted"/>
<organism evidence="1 2">
    <name type="scientific">Paenibacillus mesotrionivorans</name>
    <dbReference type="NCBI Taxonomy" id="3160968"/>
    <lineage>
        <taxon>Bacteria</taxon>
        <taxon>Bacillati</taxon>
        <taxon>Bacillota</taxon>
        <taxon>Bacilli</taxon>
        <taxon>Bacillales</taxon>
        <taxon>Paenibacillaceae</taxon>
        <taxon>Paenibacillus</taxon>
    </lineage>
</organism>